<sequence length="39" mass="4477">MILFENEVSHLVNLFHENGIPFSFGKIFAASVFAFVQIY</sequence>
<accession>A0A150KG76</accession>
<gene>
    <name evidence="1" type="ORF">B4099_1881</name>
</gene>
<evidence type="ECO:0000313" key="2">
    <source>
        <dbReference type="Proteomes" id="UP000075304"/>
    </source>
</evidence>
<organism evidence="1 2">
    <name type="scientific">Heyndrickxia coagulans</name>
    <name type="common">Weizmannia coagulans</name>
    <dbReference type="NCBI Taxonomy" id="1398"/>
    <lineage>
        <taxon>Bacteria</taxon>
        <taxon>Bacillati</taxon>
        <taxon>Bacillota</taxon>
        <taxon>Bacilli</taxon>
        <taxon>Bacillales</taxon>
        <taxon>Bacillaceae</taxon>
        <taxon>Heyndrickxia</taxon>
    </lineage>
</organism>
<name>A0A150KG76_HEYCO</name>
<reference evidence="1 2" key="1">
    <citation type="submission" date="2016-01" db="EMBL/GenBank/DDBJ databases">
        <title>Genome Sequences of Twelve Sporeforming Bacillus Species Isolated from Foods.</title>
        <authorList>
            <person name="Berendsen E.M."/>
            <person name="Wells-Bennik M.H."/>
            <person name="Krawcyk A.O."/>
            <person name="De Jong A."/>
            <person name="Holsappel S."/>
            <person name="Eijlander R.T."/>
            <person name="Kuipers O.P."/>
        </authorList>
    </citation>
    <scope>NUCLEOTIDE SEQUENCE [LARGE SCALE GENOMIC DNA]</scope>
    <source>
        <strain evidence="1 2">B4099</strain>
    </source>
</reference>
<protein>
    <submittedName>
        <fullName evidence="1">Uncharacterized protein</fullName>
    </submittedName>
</protein>
<dbReference type="PATRIC" id="fig|1398.25.peg.2184"/>
<dbReference type="AlphaFoldDB" id="A0A150KG76"/>
<dbReference type="EMBL" id="LQYI01000034">
    <property type="protein sequence ID" value="KYC71277.1"/>
    <property type="molecule type" value="Genomic_DNA"/>
</dbReference>
<evidence type="ECO:0000313" key="1">
    <source>
        <dbReference type="EMBL" id="KYC71277.1"/>
    </source>
</evidence>
<dbReference type="Proteomes" id="UP000075304">
    <property type="component" value="Unassembled WGS sequence"/>
</dbReference>
<proteinExistence type="predicted"/>
<comment type="caution">
    <text evidence="1">The sequence shown here is derived from an EMBL/GenBank/DDBJ whole genome shotgun (WGS) entry which is preliminary data.</text>
</comment>